<dbReference type="RefSeq" id="XP_022514959.1">
    <property type="nucleotide sequence ID" value="XM_022652603.1"/>
</dbReference>
<dbReference type="PANTHER" id="PTHR12940:SF0">
    <property type="entry name" value="SPLICING FACTOR ESS-2 HOMOLOG"/>
    <property type="match status" value="1"/>
</dbReference>
<feature type="compositionally biased region" description="Basic residues" evidence="4">
    <location>
        <begin position="485"/>
        <end position="503"/>
    </location>
</feature>
<sequence length="503" mass="55287">MATSQASQALIRRSAADDVALMPPPPLKRIKRPPKVLDEDEYTQALSDIIARDYFPGLLESQAQHEYLAALDSGNEAWIVEAAQKLRQAAAPATGSKRRSARNTRFDRTPLATPRVAQDTPVGYTGSETPVTVAGTEVEEVGEESRTQQLDTSKYSLGSFQAKYTSEDNESFNTLLDKQNQKRREKHAHLWTQDQRLLSGRQIAYRAREAQLLKEREEDEAAGKSLVPMTTGATDARVAKPDSWKIKRPDNTLMFNATSVDEDGLQTVQEVKEQISKAGPKHVVHANTRFPPMQYVDEPGPVPPSPSLNTEIIARRTTRGMQRGDGDSATTTDFPGSETPRVNGYAFVEEDEPENLGQGTDSSAPSYRDLLAGQVGDGTPNPFKISEIRKREDLHLRILEKQARRKRERERETMKTPGPANSLFGVGGKTPSTVTGGGGDGNITPAARRLMEKLGGKTPMRAGLGLESSGIEGVDAKNMWTPGRTPRRRHTAHSHPHPHHAGK</sequence>
<evidence type="ECO:0000256" key="4">
    <source>
        <dbReference type="SAM" id="MobiDB-lite"/>
    </source>
</evidence>
<name>A0A177FFQ3_9EURO</name>
<comment type="similarity">
    <text evidence="2">Belongs to the ESS2 family.</text>
</comment>
<proteinExistence type="inferred from homology"/>
<gene>
    <name evidence="5" type="ORF">AYO21_02626</name>
</gene>
<evidence type="ECO:0000313" key="6">
    <source>
        <dbReference type="Proteomes" id="UP000077002"/>
    </source>
</evidence>
<accession>A0A177FFQ3</accession>
<reference evidence="5 6" key="1">
    <citation type="submission" date="2016-03" db="EMBL/GenBank/DDBJ databases">
        <title>Draft genome sequence of the Fonsecaea monophora CBS 269.37.</title>
        <authorList>
            <person name="Bombassaro A."/>
            <person name="Vinicius W.A."/>
            <person name="De Hoog S."/>
            <person name="Sun J."/>
            <person name="Souza E.M."/>
            <person name="Raittz R.T."/>
            <person name="Costa F."/>
            <person name="Leao A.C."/>
            <person name="Tadra-Sfeir M.Z."/>
            <person name="Baura V."/>
            <person name="Balsanelli E."/>
            <person name="Pedrosa F.O."/>
            <person name="Moreno L.F."/>
            <person name="Steffens M.B."/>
            <person name="Xi L."/>
            <person name="Bocca A.L."/>
            <person name="Felipe M.S."/>
            <person name="Teixeira M."/>
            <person name="Telles Filho F.Q."/>
            <person name="Azevedo C.M."/>
            <person name="Gomes R."/>
            <person name="Vicente V.A."/>
        </authorList>
    </citation>
    <scope>NUCLEOTIDE SEQUENCE [LARGE SCALE GENOMIC DNA]</scope>
    <source>
        <strain evidence="5 6">CBS 269.37</strain>
    </source>
</reference>
<evidence type="ECO:0000256" key="2">
    <source>
        <dbReference type="ARBA" id="ARBA00009072"/>
    </source>
</evidence>
<evidence type="ECO:0008006" key="7">
    <source>
        <dbReference type="Google" id="ProtNLM"/>
    </source>
</evidence>
<feature type="region of interest" description="Disordered" evidence="4">
    <location>
        <begin position="320"/>
        <end position="340"/>
    </location>
</feature>
<dbReference type="PANTHER" id="PTHR12940">
    <property type="entry name" value="ES-2 PROTEIN - RELATED"/>
    <property type="match status" value="1"/>
</dbReference>
<dbReference type="AlphaFoldDB" id="A0A177FFQ3"/>
<evidence type="ECO:0000313" key="5">
    <source>
        <dbReference type="EMBL" id="OAG43007.1"/>
    </source>
</evidence>
<dbReference type="GeneID" id="34597800"/>
<evidence type="ECO:0000256" key="1">
    <source>
        <dbReference type="ARBA" id="ARBA00004123"/>
    </source>
</evidence>
<dbReference type="GO" id="GO:0071013">
    <property type="term" value="C:catalytic step 2 spliceosome"/>
    <property type="evidence" value="ECO:0007669"/>
    <property type="project" value="TreeGrafter"/>
</dbReference>
<dbReference type="Proteomes" id="UP000077002">
    <property type="component" value="Unassembled WGS sequence"/>
</dbReference>
<keyword evidence="3" id="KW-0539">Nucleus</keyword>
<comment type="subcellular location">
    <subcellularLocation>
        <location evidence="1">Nucleus</location>
    </subcellularLocation>
</comment>
<evidence type="ECO:0000256" key="3">
    <source>
        <dbReference type="ARBA" id="ARBA00023242"/>
    </source>
</evidence>
<comment type="caution">
    <text evidence="5">The sequence shown here is derived from an EMBL/GenBank/DDBJ whole genome shotgun (WGS) entry which is preliminary data.</text>
</comment>
<feature type="region of interest" description="Disordered" evidence="4">
    <location>
        <begin position="89"/>
        <end position="109"/>
    </location>
</feature>
<feature type="region of interest" description="Disordered" evidence="4">
    <location>
        <begin position="475"/>
        <end position="503"/>
    </location>
</feature>
<keyword evidence="6" id="KW-1185">Reference proteome</keyword>
<organism evidence="5 6">
    <name type="scientific">Fonsecaea monophora</name>
    <dbReference type="NCBI Taxonomy" id="254056"/>
    <lineage>
        <taxon>Eukaryota</taxon>
        <taxon>Fungi</taxon>
        <taxon>Dikarya</taxon>
        <taxon>Ascomycota</taxon>
        <taxon>Pezizomycotina</taxon>
        <taxon>Eurotiomycetes</taxon>
        <taxon>Chaetothyriomycetidae</taxon>
        <taxon>Chaetothyriales</taxon>
        <taxon>Herpotrichiellaceae</taxon>
        <taxon>Fonsecaea</taxon>
    </lineage>
</organism>
<feature type="region of interest" description="Disordered" evidence="4">
    <location>
        <begin position="1"/>
        <end position="36"/>
    </location>
</feature>
<dbReference type="EMBL" id="LVKK01000012">
    <property type="protein sequence ID" value="OAG43007.1"/>
    <property type="molecule type" value="Genomic_DNA"/>
</dbReference>
<dbReference type="OrthoDB" id="19679at2759"/>
<dbReference type="InterPro" id="IPR019148">
    <property type="entry name" value="Nuclear_protein_DGCR14_ESS-2"/>
</dbReference>
<protein>
    <recommendedName>
        <fullName evidence="7">Nuclear protein DGCR14</fullName>
    </recommendedName>
</protein>
<dbReference type="Pfam" id="PF09751">
    <property type="entry name" value="Es2"/>
    <property type="match status" value="1"/>
</dbReference>
<feature type="region of interest" description="Disordered" evidence="4">
    <location>
        <begin position="403"/>
        <end position="442"/>
    </location>
</feature>